<protein>
    <submittedName>
        <fullName evidence="2">Uncharacterized protein</fullName>
    </submittedName>
</protein>
<evidence type="ECO:0000313" key="3">
    <source>
        <dbReference type="Proteomes" id="UP000813423"/>
    </source>
</evidence>
<proteinExistence type="predicted"/>
<dbReference type="AlphaFoldDB" id="A0A9P8N9C0"/>
<sequence length="56" mass="5909">MNVSALAESLRETAGKAQRSEGLSAQSLLISLAVYGAIFLVATGIFSFLKDRSYGV</sequence>
<feature type="transmembrane region" description="Helical" evidence="1">
    <location>
        <begin position="28"/>
        <end position="49"/>
    </location>
</feature>
<name>A0A9P8N9C0_ASPFM</name>
<evidence type="ECO:0000313" key="2">
    <source>
        <dbReference type="EMBL" id="KAH1894240.1"/>
    </source>
</evidence>
<dbReference type="EMBL" id="JAIBSC010000159">
    <property type="protein sequence ID" value="KAH1894240.1"/>
    <property type="molecule type" value="Genomic_DNA"/>
</dbReference>
<keyword evidence="1" id="KW-0472">Membrane</keyword>
<keyword evidence="1" id="KW-0812">Transmembrane</keyword>
<reference evidence="2" key="1">
    <citation type="submission" date="2021-08" db="EMBL/GenBank/DDBJ databases">
        <title>Global Aspergillus fumigatus from environmental and clinical sources.</title>
        <authorList>
            <person name="Barber A."/>
            <person name="Sae-Ong T."/>
        </authorList>
    </citation>
    <scope>NUCLEOTIDE SEQUENCE</scope>
    <source>
        <strain evidence="2">NRZ-2016-071</strain>
    </source>
</reference>
<gene>
    <name evidence="2" type="ORF">KXV57_002360</name>
</gene>
<keyword evidence="1" id="KW-1133">Transmembrane helix</keyword>
<feature type="non-terminal residue" evidence="2">
    <location>
        <position position="56"/>
    </location>
</feature>
<comment type="caution">
    <text evidence="2">The sequence shown here is derived from an EMBL/GenBank/DDBJ whole genome shotgun (WGS) entry which is preliminary data.</text>
</comment>
<organism evidence="2 3">
    <name type="scientific">Aspergillus fumigatus</name>
    <name type="common">Neosartorya fumigata</name>
    <dbReference type="NCBI Taxonomy" id="746128"/>
    <lineage>
        <taxon>Eukaryota</taxon>
        <taxon>Fungi</taxon>
        <taxon>Dikarya</taxon>
        <taxon>Ascomycota</taxon>
        <taxon>Pezizomycotina</taxon>
        <taxon>Eurotiomycetes</taxon>
        <taxon>Eurotiomycetidae</taxon>
        <taxon>Eurotiales</taxon>
        <taxon>Aspergillaceae</taxon>
        <taxon>Aspergillus</taxon>
        <taxon>Aspergillus subgen. Fumigati</taxon>
    </lineage>
</organism>
<dbReference type="Proteomes" id="UP000813423">
    <property type="component" value="Unassembled WGS sequence"/>
</dbReference>
<accession>A0A9P8N9C0</accession>
<evidence type="ECO:0000256" key="1">
    <source>
        <dbReference type="SAM" id="Phobius"/>
    </source>
</evidence>